<dbReference type="GO" id="GO:0002926">
    <property type="term" value="P:tRNA wobble base 5-methoxycarbonylmethyl-2-thiouridinylation"/>
    <property type="evidence" value="ECO:0007669"/>
    <property type="project" value="TreeGrafter"/>
</dbReference>
<dbReference type="InterPro" id="IPR056169">
    <property type="entry name" value="HB_ELP1"/>
</dbReference>
<protein>
    <recommendedName>
        <fullName evidence="2">ELP1 three-helical bundle domain-containing protein</fullName>
    </recommendedName>
</protein>
<dbReference type="OrthoDB" id="3942833at2759"/>
<accession>A0A9P4V5F9</accession>
<evidence type="ECO:0000313" key="3">
    <source>
        <dbReference type="EMBL" id="KAF2740607.1"/>
    </source>
</evidence>
<dbReference type="PANTHER" id="PTHR12747">
    <property type="entry name" value="ELONGATOR COMPLEX PROTEIN 1"/>
    <property type="match status" value="1"/>
</dbReference>
<organism evidence="3 4">
    <name type="scientific">Polyplosphaeria fusca</name>
    <dbReference type="NCBI Taxonomy" id="682080"/>
    <lineage>
        <taxon>Eukaryota</taxon>
        <taxon>Fungi</taxon>
        <taxon>Dikarya</taxon>
        <taxon>Ascomycota</taxon>
        <taxon>Pezizomycotina</taxon>
        <taxon>Dothideomycetes</taxon>
        <taxon>Pleosporomycetidae</taxon>
        <taxon>Pleosporales</taxon>
        <taxon>Tetraplosphaeriaceae</taxon>
        <taxon>Polyplosphaeria</taxon>
    </lineage>
</organism>
<feature type="domain" description="ELP1 three-helical bundle" evidence="2">
    <location>
        <begin position="10"/>
        <end position="148"/>
    </location>
</feature>
<dbReference type="InterPro" id="IPR006849">
    <property type="entry name" value="Elp1"/>
</dbReference>
<gene>
    <name evidence="3" type="ORF">EJ04DRAFT_424217</name>
</gene>
<evidence type="ECO:0000256" key="1">
    <source>
        <dbReference type="SAM" id="MobiDB-lite"/>
    </source>
</evidence>
<comment type="caution">
    <text evidence="3">The sequence shown here is derived from an EMBL/GenBank/DDBJ whole genome shotgun (WGS) entry which is preliminary data.</text>
</comment>
<dbReference type="GO" id="GO:0005829">
    <property type="term" value="C:cytosol"/>
    <property type="evidence" value="ECO:0007669"/>
    <property type="project" value="TreeGrafter"/>
</dbReference>
<dbReference type="GO" id="GO:0033588">
    <property type="term" value="C:elongator holoenzyme complex"/>
    <property type="evidence" value="ECO:0007669"/>
    <property type="project" value="InterPro"/>
</dbReference>
<dbReference type="Pfam" id="PF23936">
    <property type="entry name" value="HB_ELP1"/>
    <property type="match status" value="1"/>
</dbReference>
<proteinExistence type="predicted"/>
<reference evidence="3" key="1">
    <citation type="journal article" date="2020" name="Stud. Mycol.">
        <title>101 Dothideomycetes genomes: a test case for predicting lifestyles and emergence of pathogens.</title>
        <authorList>
            <person name="Haridas S."/>
            <person name="Albert R."/>
            <person name="Binder M."/>
            <person name="Bloem J."/>
            <person name="Labutti K."/>
            <person name="Salamov A."/>
            <person name="Andreopoulos B."/>
            <person name="Baker S."/>
            <person name="Barry K."/>
            <person name="Bills G."/>
            <person name="Bluhm B."/>
            <person name="Cannon C."/>
            <person name="Castanera R."/>
            <person name="Culley D."/>
            <person name="Daum C."/>
            <person name="Ezra D."/>
            <person name="Gonzalez J."/>
            <person name="Henrissat B."/>
            <person name="Kuo A."/>
            <person name="Liang C."/>
            <person name="Lipzen A."/>
            <person name="Lutzoni F."/>
            <person name="Magnuson J."/>
            <person name="Mondo S."/>
            <person name="Nolan M."/>
            <person name="Ohm R."/>
            <person name="Pangilinan J."/>
            <person name="Park H.-J."/>
            <person name="Ramirez L."/>
            <person name="Alfaro M."/>
            <person name="Sun H."/>
            <person name="Tritt A."/>
            <person name="Yoshinaga Y."/>
            <person name="Zwiers L.-H."/>
            <person name="Turgeon B."/>
            <person name="Goodwin S."/>
            <person name="Spatafora J."/>
            <person name="Crous P."/>
            <person name="Grigoriev I."/>
        </authorList>
    </citation>
    <scope>NUCLEOTIDE SEQUENCE</scope>
    <source>
        <strain evidence="3">CBS 125425</strain>
    </source>
</reference>
<name>A0A9P4V5F9_9PLEO</name>
<evidence type="ECO:0000259" key="2">
    <source>
        <dbReference type="Pfam" id="PF23936"/>
    </source>
</evidence>
<feature type="region of interest" description="Disordered" evidence="1">
    <location>
        <begin position="65"/>
        <end position="89"/>
    </location>
</feature>
<dbReference type="Proteomes" id="UP000799444">
    <property type="component" value="Unassembled WGS sequence"/>
</dbReference>
<dbReference type="GO" id="GO:0000049">
    <property type="term" value="F:tRNA binding"/>
    <property type="evidence" value="ECO:0007669"/>
    <property type="project" value="TreeGrafter"/>
</dbReference>
<dbReference type="AlphaFoldDB" id="A0A9P4V5F9"/>
<dbReference type="PANTHER" id="PTHR12747:SF0">
    <property type="entry name" value="ELONGATOR COMPLEX PROTEIN 1"/>
    <property type="match status" value="1"/>
</dbReference>
<dbReference type="EMBL" id="ML996099">
    <property type="protein sequence ID" value="KAF2740607.1"/>
    <property type="molecule type" value="Genomic_DNA"/>
</dbReference>
<keyword evidence="4" id="KW-1185">Reference proteome</keyword>
<sequence>MRTQLSLQAPRLAALRAAKAADPATFYDAAFTSSGGADIPDNVSLAPTDTTGGATFMTRYTNRTGTVNSSATRKTSKKKAREERKRARGKKGTVYEEEYLVNSIERLVERVNGMHGEVERLVEGLVRRGMRERARAVEGAVEGVLERCREVVAEMYAGQEEREKEKGEGEQMGMGVGGLEGEMLRPMGADATLWDSMQEVERKREPPVVKKFERLSLLG</sequence>
<evidence type="ECO:0000313" key="4">
    <source>
        <dbReference type="Proteomes" id="UP000799444"/>
    </source>
</evidence>